<dbReference type="CDD" id="cd15841">
    <property type="entry name" value="SNARE_Qc"/>
    <property type="match status" value="1"/>
</dbReference>
<evidence type="ECO:0000313" key="5">
    <source>
        <dbReference type="EMBL" id="CAA2969153.1"/>
    </source>
</evidence>
<dbReference type="PANTHER" id="PTHR34360">
    <property type="entry name" value="OS08G0519400 PROTEIN"/>
    <property type="match status" value="1"/>
</dbReference>
<sequence>MAFIKLLLFSILLPFIFAKFTLANPSITAIFEDENDTVSQENAADASLYHEFQQLKSKVSLLETSIEENLRELRIKDDSIKQLEKIAEEKSSSLASLQSGVQLLQETGSLDEKERGRKVDEQASKLEKQILNLKKEIEGQNRKIDELEKRANVAEEKIEGMNMKLKSLRQISDGQRSKIRKTERALQVAEEEMLKAKLDASSISQQFKEVHQAWLPPWLSTRFEYCKTIIVANWKEHAKPALYLTVEQALQKLSEVEKWAQPHFEMFKNKWIPSIKKRSMAFVRDIFDFYQVTKGNLEPHILKIQDIIDPYFQGAKRITKPHIDHFSRIAKPHVDKARVFLKPYSNKVLLKYEIIAKNVRMYHSQVQATLHETLNSYEFTKPLATEELVCVMASVLMALPVVFLFRILTRKEPKKRTRKIRTGHTHRRVKREHADK</sequence>
<evidence type="ECO:0000256" key="3">
    <source>
        <dbReference type="SAM" id="Phobius"/>
    </source>
</evidence>
<dbReference type="Gramene" id="OE9A045340T2">
    <property type="protein sequence ID" value="OE9A045340C2"/>
    <property type="gene ID" value="OE9A045340"/>
</dbReference>
<dbReference type="Proteomes" id="UP000594638">
    <property type="component" value="Unassembled WGS sequence"/>
</dbReference>
<gene>
    <name evidence="5" type="ORF">OLEA9_A045340</name>
</gene>
<feature type="coiled-coil region" evidence="1">
    <location>
        <begin position="116"/>
        <end position="206"/>
    </location>
</feature>
<protein>
    <submittedName>
        <fullName evidence="5">Uncharacterized protein</fullName>
    </submittedName>
</protein>
<keyword evidence="6" id="KW-1185">Reference proteome</keyword>
<feature type="transmembrane region" description="Helical" evidence="3">
    <location>
        <begin position="391"/>
        <end position="409"/>
    </location>
</feature>
<proteinExistence type="predicted"/>
<dbReference type="SUPFAM" id="SSF58113">
    <property type="entry name" value="Apolipoprotein A-I"/>
    <property type="match status" value="1"/>
</dbReference>
<keyword evidence="3" id="KW-0812">Transmembrane</keyword>
<dbReference type="AlphaFoldDB" id="A0A8S0QU80"/>
<evidence type="ECO:0000256" key="4">
    <source>
        <dbReference type="SAM" id="SignalP"/>
    </source>
</evidence>
<dbReference type="OrthoDB" id="2017695at2759"/>
<keyword evidence="3" id="KW-1133">Transmembrane helix</keyword>
<dbReference type="SUPFAM" id="SSF57997">
    <property type="entry name" value="Tropomyosin"/>
    <property type="match status" value="1"/>
</dbReference>
<name>A0A8S0QU80_OLEEU</name>
<comment type="caution">
    <text evidence="5">The sequence shown here is derived from an EMBL/GenBank/DDBJ whole genome shotgun (WGS) entry which is preliminary data.</text>
</comment>
<keyword evidence="4" id="KW-0732">Signal</keyword>
<feature type="signal peptide" evidence="4">
    <location>
        <begin position="1"/>
        <end position="18"/>
    </location>
</feature>
<evidence type="ECO:0000256" key="1">
    <source>
        <dbReference type="SAM" id="Coils"/>
    </source>
</evidence>
<keyword evidence="3" id="KW-0472">Membrane</keyword>
<feature type="region of interest" description="Disordered" evidence="2">
    <location>
        <begin position="415"/>
        <end position="436"/>
    </location>
</feature>
<feature type="chain" id="PRO_5035755941" evidence="4">
    <location>
        <begin position="19"/>
        <end position="436"/>
    </location>
</feature>
<evidence type="ECO:0000256" key="2">
    <source>
        <dbReference type="SAM" id="MobiDB-lite"/>
    </source>
</evidence>
<accession>A0A8S0QU80</accession>
<organism evidence="5 6">
    <name type="scientific">Olea europaea subsp. europaea</name>
    <dbReference type="NCBI Taxonomy" id="158383"/>
    <lineage>
        <taxon>Eukaryota</taxon>
        <taxon>Viridiplantae</taxon>
        <taxon>Streptophyta</taxon>
        <taxon>Embryophyta</taxon>
        <taxon>Tracheophyta</taxon>
        <taxon>Spermatophyta</taxon>
        <taxon>Magnoliopsida</taxon>
        <taxon>eudicotyledons</taxon>
        <taxon>Gunneridae</taxon>
        <taxon>Pentapetalae</taxon>
        <taxon>asterids</taxon>
        <taxon>lamiids</taxon>
        <taxon>Lamiales</taxon>
        <taxon>Oleaceae</taxon>
        <taxon>Oleeae</taxon>
        <taxon>Olea</taxon>
    </lineage>
</organism>
<keyword evidence="1" id="KW-0175">Coiled coil</keyword>
<dbReference type="PANTHER" id="PTHR34360:SF7">
    <property type="match status" value="1"/>
</dbReference>
<evidence type="ECO:0000313" key="6">
    <source>
        <dbReference type="Proteomes" id="UP000594638"/>
    </source>
</evidence>
<reference evidence="5 6" key="1">
    <citation type="submission" date="2019-12" db="EMBL/GenBank/DDBJ databases">
        <authorList>
            <person name="Alioto T."/>
            <person name="Alioto T."/>
            <person name="Gomez Garrido J."/>
        </authorList>
    </citation>
    <scope>NUCLEOTIDE SEQUENCE [LARGE SCALE GENOMIC DNA]</scope>
</reference>
<dbReference type="EMBL" id="CACTIH010001932">
    <property type="protein sequence ID" value="CAA2969153.1"/>
    <property type="molecule type" value="Genomic_DNA"/>
</dbReference>